<evidence type="ECO:0000313" key="3">
    <source>
        <dbReference type="Proteomes" id="UP000015106"/>
    </source>
</evidence>
<evidence type="ECO:0000256" key="1">
    <source>
        <dbReference type="SAM" id="MobiDB-lite"/>
    </source>
</evidence>
<feature type="region of interest" description="Disordered" evidence="1">
    <location>
        <begin position="70"/>
        <end position="94"/>
    </location>
</feature>
<dbReference type="Proteomes" id="UP000015106">
    <property type="component" value="Chromosome 5"/>
</dbReference>
<dbReference type="Gramene" id="TuG1812G0500002539.01.T01">
    <property type="protein sequence ID" value="TuG1812G0500002539.01.T01.cds409756"/>
    <property type="gene ID" value="TuG1812G0500002539.01"/>
</dbReference>
<feature type="compositionally biased region" description="Polar residues" evidence="1">
    <location>
        <begin position="70"/>
        <end position="86"/>
    </location>
</feature>
<reference evidence="2" key="3">
    <citation type="submission" date="2022-06" db="UniProtKB">
        <authorList>
            <consortium name="EnsemblPlants"/>
        </authorList>
    </citation>
    <scope>IDENTIFICATION</scope>
</reference>
<protein>
    <submittedName>
        <fullName evidence="2">Uncharacterized protein</fullName>
    </submittedName>
</protein>
<evidence type="ECO:0000313" key="2">
    <source>
        <dbReference type="EnsemblPlants" id="TuG1812G0500002539.01.T01.cds409756"/>
    </source>
</evidence>
<proteinExistence type="predicted"/>
<reference evidence="2" key="2">
    <citation type="submission" date="2018-03" db="EMBL/GenBank/DDBJ databases">
        <title>The Triticum urartu genome reveals the dynamic nature of wheat genome evolution.</title>
        <authorList>
            <person name="Ling H."/>
            <person name="Ma B."/>
            <person name="Shi X."/>
            <person name="Liu H."/>
            <person name="Dong L."/>
            <person name="Sun H."/>
            <person name="Cao Y."/>
            <person name="Gao Q."/>
            <person name="Zheng S."/>
            <person name="Li Y."/>
            <person name="Yu Y."/>
            <person name="Du H."/>
            <person name="Qi M."/>
            <person name="Li Y."/>
            <person name="Yu H."/>
            <person name="Cui Y."/>
            <person name="Wang N."/>
            <person name="Chen C."/>
            <person name="Wu H."/>
            <person name="Zhao Y."/>
            <person name="Zhang J."/>
            <person name="Li Y."/>
            <person name="Zhou W."/>
            <person name="Zhang B."/>
            <person name="Hu W."/>
            <person name="Eijk M."/>
            <person name="Tang J."/>
            <person name="Witsenboer H."/>
            <person name="Zhao S."/>
            <person name="Li Z."/>
            <person name="Zhang A."/>
            <person name="Wang D."/>
            <person name="Liang C."/>
        </authorList>
    </citation>
    <scope>NUCLEOTIDE SEQUENCE [LARGE SCALE GENOMIC DNA]</scope>
    <source>
        <strain evidence="2">cv. G1812</strain>
    </source>
</reference>
<keyword evidence="3" id="KW-1185">Reference proteome</keyword>
<organism evidence="2 3">
    <name type="scientific">Triticum urartu</name>
    <name type="common">Red wild einkorn</name>
    <name type="synonym">Crithodium urartu</name>
    <dbReference type="NCBI Taxonomy" id="4572"/>
    <lineage>
        <taxon>Eukaryota</taxon>
        <taxon>Viridiplantae</taxon>
        <taxon>Streptophyta</taxon>
        <taxon>Embryophyta</taxon>
        <taxon>Tracheophyta</taxon>
        <taxon>Spermatophyta</taxon>
        <taxon>Magnoliopsida</taxon>
        <taxon>Liliopsida</taxon>
        <taxon>Poales</taxon>
        <taxon>Poaceae</taxon>
        <taxon>BOP clade</taxon>
        <taxon>Pooideae</taxon>
        <taxon>Triticodae</taxon>
        <taxon>Triticeae</taxon>
        <taxon>Triticinae</taxon>
        <taxon>Triticum</taxon>
    </lineage>
</organism>
<accession>A0A8R7UJE0</accession>
<dbReference type="AlphaFoldDB" id="A0A8R7UJE0"/>
<reference evidence="3" key="1">
    <citation type="journal article" date="2013" name="Nature">
        <title>Draft genome of the wheat A-genome progenitor Triticum urartu.</title>
        <authorList>
            <person name="Ling H.Q."/>
            <person name="Zhao S."/>
            <person name="Liu D."/>
            <person name="Wang J."/>
            <person name="Sun H."/>
            <person name="Zhang C."/>
            <person name="Fan H."/>
            <person name="Li D."/>
            <person name="Dong L."/>
            <person name="Tao Y."/>
            <person name="Gao C."/>
            <person name="Wu H."/>
            <person name="Li Y."/>
            <person name="Cui Y."/>
            <person name="Guo X."/>
            <person name="Zheng S."/>
            <person name="Wang B."/>
            <person name="Yu K."/>
            <person name="Liang Q."/>
            <person name="Yang W."/>
            <person name="Lou X."/>
            <person name="Chen J."/>
            <person name="Feng M."/>
            <person name="Jian J."/>
            <person name="Zhang X."/>
            <person name="Luo G."/>
            <person name="Jiang Y."/>
            <person name="Liu J."/>
            <person name="Wang Z."/>
            <person name="Sha Y."/>
            <person name="Zhang B."/>
            <person name="Wu H."/>
            <person name="Tang D."/>
            <person name="Shen Q."/>
            <person name="Xue P."/>
            <person name="Zou S."/>
            <person name="Wang X."/>
            <person name="Liu X."/>
            <person name="Wang F."/>
            <person name="Yang Y."/>
            <person name="An X."/>
            <person name="Dong Z."/>
            <person name="Zhang K."/>
            <person name="Zhang X."/>
            <person name="Luo M.C."/>
            <person name="Dvorak J."/>
            <person name="Tong Y."/>
            <person name="Wang J."/>
            <person name="Yang H."/>
            <person name="Li Z."/>
            <person name="Wang D."/>
            <person name="Zhang A."/>
            <person name="Wang J."/>
        </authorList>
    </citation>
    <scope>NUCLEOTIDE SEQUENCE</scope>
    <source>
        <strain evidence="3">cv. G1812</strain>
    </source>
</reference>
<name>A0A8R7UJE0_TRIUA</name>
<sequence length="162" mass="18621">MPPLSWLWPRSRTSRPRRLESSAGICPARKLLDMSRLLRRVRLPMTGGTAPEMFMSPRERPMTCCRLQSQATPVRPQTSPLDSFQSARGDGDSKVSERFNARSVAFSCRSTCRRRCCCRTIVPARLSPAAAAMAWKSMRWRWRWRRRRMAARLTAMGAALMF</sequence>
<dbReference type="EnsemblPlants" id="TuG1812G0500002539.01.T01">
    <property type="protein sequence ID" value="TuG1812G0500002539.01.T01.cds409756"/>
    <property type="gene ID" value="TuG1812G0500002539.01"/>
</dbReference>